<dbReference type="AlphaFoldDB" id="A0A194X7Z4"/>
<dbReference type="InParanoid" id="A0A194X7Z4"/>
<dbReference type="RefSeq" id="XP_018070589.1">
    <property type="nucleotide sequence ID" value="XM_018213123.1"/>
</dbReference>
<dbReference type="GeneID" id="28822849"/>
<dbReference type="Proteomes" id="UP000070700">
    <property type="component" value="Unassembled WGS sequence"/>
</dbReference>
<sequence length="180" mass="20605">MRSKSKSSEELKEWDIVHNVETQEVQVQPNIQVVICSCSAHISTKDVRILHGSLPHNIIAVPSLPQLRSLVTNYLPIPSAFLSPRSKNALRNINSLHSRFQRSNLPSRALKYIRNPLKLFELADRNRVHAQKILSVRFVFNLTCVILWVLIRKFLELFGIRLSAFALVGDYQNPGRGLWT</sequence>
<keyword evidence="1" id="KW-0812">Transmembrane</keyword>
<name>A0A194X7Z4_MOLSC</name>
<dbReference type="KEGG" id="psco:LY89DRAFT_669770"/>
<proteinExistence type="predicted"/>
<keyword evidence="1" id="KW-0472">Membrane</keyword>
<evidence type="ECO:0000313" key="2">
    <source>
        <dbReference type="EMBL" id="KUJ16234.1"/>
    </source>
</evidence>
<keyword evidence="3" id="KW-1185">Reference proteome</keyword>
<evidence type="ECO:0000313" key="3">
    <source>
        <dbReference type="Proteomes" id="UP000070700"/>
    </source>
</evidence>
<gene>
    <name evidence="2" type="ORF">LY89DRAFT_669770</name>
</gene>
<dbReference type="EMBL" id="KQ947416">
    <property type="protein sequence ID" value="KUJ16234.1"/>
    <property type="molecule type" value="Genomic_DNA"/>
</dbReference>
<reference evidence="2 3" key="1">
    <citation type="submission" date="2015-10" db="EMBL/GenBank/DDBJ databases">
        <title>Full genome of DAOMC 229536 Phialocephala scopiformis, a fungal endophyte of spruce producing the potent anti-insectan compound rugulosin.</title>
        <authorList>
            <consortium name="DOE Joint Genome Institute"/>
            <person name="Walker A.K."/>
            <person name="Frasz S.L."/>
            <person name="Seifert K.A."/>
            <person name="Miller J.D."/>
            <person name="Mondo S.J."/>
            <person name="Labutti K."/>
            <person name="Lipzen A."/>
            <person name="Dockter R."/>
            <person name="Kennedy M."/>
            <person name="Grigoriev I.V."/>
            <person name="Spatafora J.W."/>
        </authorList>
    </citation>
    <scope>NUCLEOTIDE SEQUENCE [LARGE SCALE GENOMIC DNA]</scope>
    <source>
        <strain evidence="2 3">CBS 120377</strain>
    </source>
</reference>
<organism evidence="2 3">
    <name type="scientific">Mollisia scopiformis</name>
    <name type="common">Conifer needle endophyte fungus</name>
    <name type="synonym">Phialocephala scopiformis</name>
    <dbReference type="NCBI Taxonomy" id="149040"/>
    <lineage>
        <taxon>Eukaryota</taxon>
        <taxon>Fungi</taxon>
        <taxon>Dikarya</taxon>
        <taxon>Ascomycota</taxon>
        <taxon>Pezizomycotina</taxon>
        <taxon>Leotiomycetes</taxon>
        <taxon>Helotiales</taxon>
        <taxon>Mollisiaceae</taxon>
        <taxon>Mollisia</taxon>
    </lineage>
</organism>
<feature type="transmembrane region" description="Helical" evidence="1">
    <location>
        <begin position="134"/>
        <end position="151"/>
    </location>
</feature>
<evidence type="ECO:0000256" key="1">
    <source>
        <dbReference type="SAM" id="Phobius"/>
    </source>
</evidence>
<protein>
    <submittedName>
        <fullName evidence="2">Uncharacterized protein</fullName>
    </submittedName>
</protein>
<dbReference type="OrthoDB" id="3532452at2759"/>
<accession>A0A194X7Z4</accession>
<keyword evidence="1" id="KW-1133">Transmembrane helix</keyword>